<dbReference type="InterPro" id="IPR005017">
    <property type="entry name" value="OMPP1/FadL/TodX"/>
</dbReference>
<dbReference type="RefSeq" id="WP_172196778.1">
    <property type="nucleotide sequence ID" value="NZ_CP071060.1"/>
</dbReference>
<protein>
    <submittedName>
        <fullName evidence="9">Outer membrane protein transport protein</fullName>
    </submittedName>
</protein>
<sequence>MKRKQIAQLIAVLVGAAGAGAAQASAFQLLEQNGAGIGNAFAGSGAVAEDASTAYFNPAAMTMMAQPSQLTFGVDLVKPTAKFKDNGSTPPRFISASNVGGNGGDAGSVQPVPSTHITAALNDKMSLGLSIGAPFGLVTEYESNWMGRFHAVKSDLKTININPSFAYRFNKMVSVGVGASYQHFEAELTQAVNFGALGYSGVCASSGLATCNALAAGGAFTNKEGTSQVKGESDDWGWNVGIALQPSDSTRVGLSYRSAIKHRLTGDVTFSRPSFAVPGLDPAIAAQTPNGPVQVDVKLPDTWIMSAFQQINEQWSLQGDISWTGWSSLKTLDIYRTSNTSVPLSSTYENWKDTWRVAIGGAYQMNSALKLRAGLAYDQSPVEDDYRTPRLPDNDRTWLSLGLNYRLTPTISLDAGYTHIFIKATTINDSGYHADYNPGGINTSNPISRGTLKGDYDGGVDILGMQVNWAF</sequence>
<proteinExistence type="inferred from homology"/>
<evidence type="ECO:0000256" key="5">
    <source>
        <dbReference type="ARBA" id="ARBA00022729"/>
    </source>
</evidence>
<dbReference type="EMBL" id="CP071060">
    <property type="protein sequence ID" value="QSI76145.1"/>
    <property type="molecule type" value="Genomic_DNA"/>
</dbReference>
<keyword evidence="4" id="KW-0812">Transmembrane</keyword>
<gene>
    <name evidence="9" type="ORF">JY500_16950</name>
</gene>
<dbReference type="Gene3D" id="2.40.160.60">
    <property type="entry name" value="Outer membrane protein transport protein (OMPP1/FadL/TodX)"/>
    <property type="match status" value="1"/>
</dbReference>
<evidence type="ECO:0000256" key="1">
    <source>
        <dbReference type="ARBA" id="ARBA00004571"/>
    </source>
</evidence>
<keyword evidence="5 8" id="KW-0732">Signal</keyword>
<keyword evidence="6" id="KW-0472">Membrane</keyword>
<evidence type="ECO:0000256" key="3">
    <source>
        <dbReference type="ARBA" id="ARBA00022452"/>
    </source>
</evidence>
<evidence type="ECO:0000256" key="8">
    <source>
        <dbReference type="SAM" id="SignalP"/>
    </source>
</evidence>
<dbReference type="PANTHER" id="PTHR35093:SF3">
    <property type="entry name" value="LONG-CHAIN FATTY ACID TRANSPORT PROTEIN"/>
    <property type="match status" value="1"/>
</dbReference>
<evidence type="ECO:0000256" key="4">
    <source>
        <dbReference type="ARBA" id="ARBA00022692"/>
    </source>
</evidence>
<feature type="signal peptide" evidence="8">
    <location>
        <begin position="1"/>
        <end position="24"/>
    </location>
</feature>
<evidence type="ECO:0000313" key="9">
    <source>
        <dbReference type="EMBL" id="QSI76145.1"/>
    </source>
</evidence>
<keyword evidence="3" id="KW-1134">Transmembrane beta strand</keyword>
<reference evidence="9 10" key="1">
    <citation type="submission" date="2021-02" db="EMBL/GenBank/DDBJ databases">
        <title>Niveibacterium changnyeongensis HC41.</title>
        <authorList>
            <person name="Kang M."/>
        </authorList>
    </citation>
    <scope>NUCLEOTIDE SEQUENCE [LARGE SCALE GENOMIC DNA]</scope>
    <source>
        <strain evidence="9 10">HC41</strain>
    </source>
</reference>
<comment type="subcellular location">
    <subcellularLocation>
        <location evidence="1">Cell outer membrane</location>
        <topology evidence="1">Multi-pass membrane protein</topology>
    </subcellularLocation>
</comment>
<dbReference type="Pfam" id="PF03349">
    <property type="entry name" value="Toluene_X"/>
    <property type="match status" value="1"/>
</dbReference>
<feature type="chain" id="PRO_5047034554" evidence="8">
    <location>
        <begin position="25"/>
        <end position="471"/>
    </location>
</feature>
<organism evidence="9 10">
    <name type="scientific">Niveibacterium microcysteis</name>
    <dbReference type="NCBI Taxonomy" id="2811415"/>
    <lineage>
        <taxon>Bacteria</taxon>
        <taxon>Pseudomonadati</taxon>
        <taxon>Pseudomonadota</taxon>
        <taxon>Betaproteobacteria</taxon>
        <taxon>Rhodocyclales</taxon>
        <taxon>Rhodocyclaceae</taxon>
        <taxon>Niveibacterium</taxon>
    </lineage>
</organism>
<name>A0ABX7M311_9RHOO</name>
<dbReference type="Proteomes" id="UP000663570">
    <property type="component" value="Chromosome"/>
</dbReference>
<keyword evidence="10" id="KW-1185">Reference proteome</keyword>
<keyword evidence="7" id="KW-0998">Cell outer membrane</keyword>
<evidence type="ECO:0000256" key="2">
    <source>
        <dbReference type="ARBA" id="ARBA00008163"/>
    </source>
</evidence>
<comment type="similarity">
    <text evidence="2">Belongs to the OmpP1/FadL family.</text>
</comment>
<accession>A0ABX7M311</accession>
<evidence type="ECO:0000256" key="6">
    <source>
        <dbReference type="ARBA" id="ARBA00023136"/>
    </source>
</evidence>
<dbReference type="SUPFAM" id="SSF56935">
    <property type="entry name" value="Porins"/>
    <property type="match status" value="1"/>
</dbReference>
<evidence type="ECO:0000256" key="7">
    <source>
        <dbReference type="ARBA" id="ARBA00023237"/>
    </source>
</evidence>
<dbReference type="PANTHER" id="PTHR35093">
    <property type="entry name" value="OUTER MEMBRANE PROTEIN NMB0088-RELATED"/>
    <property type="match status" value="1"/>
</dbReference>
<evidence type="ECO:0000313" key="10">
    <source>
        <dbReference type="Proteomes" id="UP000663570"/>
    </source>
</evidence>